<feature type="domain" description="Choline/carnitine acyltransferase" evidence="14">
    <location>
        <begin position="1"/>
        <end position="83"/>
    </location>
</feature>
<dbReference type="GO" id="GO:0007274">
    <property type="term" value="P:neuromuscular synaptic transmission"/>
    <property type="evidence" value="ECO:0007669"/>
    <property type="project" value="TreeGrafter"/>
</dbReference>
<evidence type="ECO:0000256" key="12">
    <source>
        <dbReference type="PIRSR" id="PIRSR600542-1"/>
    </source>
</evidence>
<dbReference type="InterPro" id="IPR042572">
    <property type="entry name" value="Carn_acyl_trans_N"/>
</dbReference>
<evidence type="ECO:0000259" key="14">
    <source>
        <dbReference type="Pfam" id="PF00755"/>
    </source>
</evidence>
<evidence type="ECO:0000256" key="4">
    <source>
        <dbReference type="ARBA" id="ARBA00022679"/>
    </source>
</evidence>
<dbReference type="OrthoDB" id="240216at2759"/>
<dbReference type="EMBL" id="QKKF02012663">
    <property type="protein sequence ID" value="RZF43512.1"/>
    <property type="molecule type" value="Genomic_DNA"/>
</dbReference>
<evidence type="ECO:0000256" key="3">
    <source>
        <dbReference type="ARBA" id="ARBA00022448"/>
    </source>
</evidence>
<dbReference type="FunCoup" id="A0A482XCU6">
    <property type="interactions" value="76"/>
</dbReference>
<organism evidence="15 16">
    <name type="scientific">Laodelphax striatellus</name>
    <name type="common">Small brown planthopper</name>
    <name type="synonym">Delphax striatella</name>
    <dbReference type="NCBI Taxonomy" id="195883"/>
    <lineage>
        <taxon>Eukaryota</taxon>
        <taxon>Metazoa</taxon>
        <taxon>Ecdysozoa</taxon>
        <taxon>Arthropoda</taxon>
        <taxon>Hexapoda</taxon>
        <taxon>Insecta</taxon>
        <taxon>Pterygota</taxon>
        <taxon>Neoptera</taxon>
        <taxon>Paraneoptera</taxon>
        <taxon>Hemiptera</taxon>
        <taxon>Auchenorrhyncha</taxon>
        <taxon>Fulgoroidea</taxon>
        <taxon>Delphacidae</taxon>
        <taxon>Criomorphinae</taxon>
        <taxon>Laodelphax</taxon>
    </lineage>
</organism>
<evidence type="ECO:0000256" key="2">
    <source>
        <dbReference type="ARBA" id="ARBA00005232"/>
    </source>
</evidence>
<dbReference type="STRING" id="195883.A0A482XCU6"/>
<gene>
    <name evidence="15" type="ORF">LSTR_LSTR011860</name>
</gene>
<dbReference type="UniPathway" id="UPA00659"/>
<dbReference type="Gene3D" id="3.30.559.70">
    <property type="entry name" value="Choline/Carnitine o-acyltransferase, domain 2"/>
    <property type="match status" value="1"/>
</dbReference>
<reference evidence="15 16" key="1">
    <citation type="journal article" date="2017" name="Gigascience">
        <title>Genome sequence of the small brown planthopper, Laodelphax striatellus.</title>
        <authorList>
            <person name="Zhu J."/>
            <person name="Jiang F."/>
            <person name="Wang X."/>
            <person name="Yang P."/>
            <person name="Bao Y."/>
            <person name="Zhao W."/>
            <person name="Wang W."/>
            <person name="Lu H."/>
            <person name="Wang Q."/>
            <person name="Cui N."/>
            <person name="Li J."/>
            <person name="Chen X."/>
            <person name="Luo L."/>
            <person name="Yu J."/>
            <person name="Kang L."/>
            <person name="Cui F."/>
        </authorList>
    </citation>
    <scope>NUCLEOTIDE SEQUENCE [LARGE SCALE GENOMIC DNA]</scope>
    <source>
        <strain evidence="15">Lst14</strain>
    </source>
</reference>
<dbReference type="InterPro" id="IPR023213">
    <property type="entry name" value="CAT-like_dom_sf"/>
</dbReference>
<evidence type="ECO:0000256" key="5">
    <source>
        <dbReference type="ARBA" id="ARBA00022832"/>
    </source>
</evidence>
<evidence type="ECO:0000256" key="9">
    <source>
        <dbReference type="ARBA" id="ARBA00039091"/>
    </source>
</evidence>
<dbReference type="GO" id="GO:0008292">
    <property type="term" value="P:acetylcholine biosynthetic process"/>
    <property type="evidence" value="ECO:0007669"/>
    <property type="project" value="TreeGrafter"/>
</dbReference>
<comment type="catalytic activity">
    <reaction evidence="11">
        <text>4,8-dimethylnonanoyl-CoA + (R)-carnitine = O-4,8-dimethylnonanoyl-(R)-carnitine + CoA</text>
        <dbReference type="Rhea" id="RHEA:44860"/>
        <dbReference type="ChEBI" id="CHEBI:16347"/>
        <dbReference type="ChEBI" id="CHEBI:57287"/>
        <dbReference type="ChEBI" id="CHEBI:77061"/>
        <dbReference type="ChEBI" id="CHEBI:84654"/>
    </reaction>
</comment>
<dbReference type="GO" id="GO:0005737">
    <property type="term" value="C:cytoplasm"/>
    <property type="evidence" value="ECO:0007669"/>
    <property type="project" value="TreeGrafter"/>
</dbReference>
<dbReference type="PANTHER" id="PTHR22589">
    <property type="entry name" value="CARNITINE O-ACYLTRANSFERASE"/>
    <property type="match status" value="1"/>
</dbReference>
<dbReference type="InParanoid" id="A0A482XCU6"/>
<dbReference type="GO" id="GO:0043005">
    <property type="term" value="C:neuron projection"/>
    <property type="evidence" value="ECO:0007669"/>
    <property type="project" value="TreeGrafter"/>
</dbReference>
<evidence type="ECO:0000313" key="16">
    <source>
        <dbReference type="Proteomes" id="UP000291343"/>
    </source>
</evidence>
<dbReference type="GO" id="GO:0045202">
    <property type="term" value="C:synapse"/>
    <property type="evidence" value="ECO:0007669"/>
    <property type="project" value="GOC"/>
</dbReference>
<keyword evidence="6" id="KW-0530">Neurotransmitter biosynthesis</keyword>
<dbReference type="SMR" id="A0A482XCU6"/>
<dbReference type="InterPro" id="IPR000542">
    <property type="entry name" value="Carn_acyl_trans"/>
</dbReference>
<keyword evidence="8 13" id="KW-0012">Acyltransferase</keyword>
<accession>A0A482XCU6</accession>
<dbReference type="PROSITE" id="PS00440">
    <property type="entry name" value="ACYLTRANSF_C_2"/>
    <property type="match status" value="1"/>
</dbReference>
<evidence type="ECO:0000256" key="7">
    <source>
        <dbReference type="ARBA" id="ARBA00023098"/>
    </source>
</evidence>
<sequence>MQRYLDTLKPIVTERQLENTRQLVQAFMEGPGPVVQDALLQRRSRMDNWAYDWWLDDMYLSQPLCLPVNVNPGMLFPPQNIKSNNDIALLAARFYALHLKTKDRSEVLTEEEIASSVMSILNSPATITTPPVGILTTQRRDIWAESRDLLRQDAQNVKSLELIENCLMILCLDMSPMSQQFNRRSGGPEGLAGHRIGVRDETNICHQMLHGGGSAFNSNNRWFDKTIQIIIGSDGAFGICCEHSPAEGIAVVQLTEQILESCKDLSLGKLGEDISESSDHLEQLQWTIQPALKKHIREASQSLNNLVEDLDLYIYRFAGYGKNFIKKCAVSPDAYVQLALQLTYHKMYGRLTATYESASTRRFRLGRVDCIRSASWQAAEWTRALNQPADHNQLNQQVSDPLQPGKRVTFNLFSEKEKLALFDAAVKKQTEIMVENILGDGIDIHLLGLREQSKLLDQPMDLFKDESYRIANHFALSTRQVPTTSNCIMGYGPVVPDGYGCCYNPWPDSNNFCISAFHSSESTKSSLFAQNLEGSLLAMQDLLQSRGAT</sequence>
<dbReference type="PANTHER" id="PTHR22589:SF14">
    <property type="entry name" value="CHOLINE O-ACETYLTRANSFERASE"/>
    <property type="match status" value="1"/>
</dbReference>
<keyword evidence="16" id="KW-1185">Reference proteome</keyword>
<dbReference type="Gene3D" id="3.30.559.10">
    <property type="entry name" value="Chloramphenicol acetyltransferase-like domain"/>
    <property type="match status" value="1"/>
</dbReference>
<feature type="active site" description="Proton acceptor" evidence="12">
    <location>
        <position position="243"/>
    </location>
</feature>
<dbReference type="InterPro" id="IPR039551">
    <property type="entry name" value="Cho/carn_acyl_trans"/>
</dbReference>
<evidence type="ECO:0000256" key="10">
    <source>
        <dbReference type="ARBA" id="ARBA00040495"/>
    </source>
</evidence>
<proteinExistence type="inferred from homology"/>
<evidence type="ECO:0000256" key="11">
    <source>
        <dbReference type="ARBA" id="ARBA00048999"/>
    </source>
</evidence>
<dbReference type="Gene3D" id="1.10.275.20">
    <property type="entry name" value="Choline/Carnitine o-acyltransferase"/>
    <property type="match status" value="1"/>
</dbReference>
<dbReference type="EC" id="2.3.1.6" evidence="9"/>
<dbReference type="GO" id="GO:0006635">
    <property type="term" value="P:fatty acid beta-oxidation"/>
    <property type="evidence" value="ECO:0007669"/>
    <property type="project" value="UniProtKB-UniPathway"/>
</dbReference>
<protein>
    <recommendedName>
        <fullName evidence="10">Choline O-acetyltransferase</fullName>
        <ecNumber evidence="9">2.3.1.6</ecNumber>
    </recommendedName>
</protein>
<feature type="domain" description="Choline/carnitine acyltransferase" evidence="14">
    <location>
        <begin position="90"/>
        <end position="533"/>
    </location>
</feature>
<name>A0A482XCU6_LAOST</name>
<dbReference type="InterPro" id="IPR042231">
    <property type="entry name" value="Cho/carn_acyl_trans_2"/>
</dbReference>
<evidence type="ECO:0000256" key="1">
    <source>
        <dbReference type="ARBA" id="ARBA00005005"/>
    </source>
</evidence>
<evidence type="ECO:0000256" key="8">
    <source>
        <dbReference type="ARBA" id="ARBA00023315"/>
    </source>
</evidence>
<evidence type="ECO:0000256" key="13">
    <source>
        <dbReference type="RuleBase" id="RU003801"/>
    </source>
</evidence>
<dbReference type="Proteomes" id="UP000291343">
    <property type="component" value="Unassembled WGS sequence"/>
</dbReference>
<evidence type="ECO:0000256" key="6">
    <source>
        <dbReference type="ARBA" id="ARBA00022979"/>
    </source>
</evidence>
<comment type="similarity">
    <text evidence="2 13">Belongs to the carnitine/choline acetyltransferase family.</text>
</comment>
<keyword evidence="5" id="KW-0276">Fatty acid metabolism</keyword>
<comment type="caution">
    <text evidence="15">The sequence shown here is derived from an EMBL/GenBank/DDBJ whole genome shotgun (WGS) entry which is preliminary data.</text>
</comment>
<keyword evidence="4 13" id="KW-0808">Transferase</keyword>
<dbReference type="Pfam" id="PF00755">
    <property type="entry name" value="Carn_acyltransf"/>
    <property type="match status" value="2"/>
</dbReference>
<dbReference type="GO" id="GO:0004102">
    <property type="term" value="F:choline O-acetyltransferase activity"/>
    <property type="evidence" value="ECO:0007669"/>
    <property type="project" value="UniProtKB-EC"/>
</dbReference>
<dbReference type="GO" id="GO:0016406">
    <property type="term" value="F:carnitine O-acyltransferase activity"/>
    <property type="evidence" value="ECO:0007669"/>
    <property type="project" value="UniProtKB-ARBA"/>
</dbReference>
<keyword evidence="3" id="KW-0813">Transport</keyword>
<keyword evidence="7" id="KW-0443">Lipid metabolism</keyword>
<comment type="pathway">
    <text evidence="1">Lipid metabolism; fatty acid beta-oxidation.</text>
</comment>
<dbReference type="SUPFAM" id="SSF52777">
    <property type="entry name" value="CoA-dependent acyltransferases"/>
    <property type="match status" value="2"/>
</dbReference>
<dbReference type="AlphaFoldDB" id="A0A482XCU6"/>
<evidence type="ECO:0000313" key="15">
    <source>
        <dbReference type="EMBL" id="RZF43512.1"/>
    </source>
</evidence>